<dbReference type="AlphaFoldDB" id="A0A553NNY0"/>
<dbReference type="EMBL" id="VCGU01000011">
    <property type="protein sequence ID" value="TRY67142.1"/>
    <property type="molecule type" value="Genomic_DNA"/>
</dbReference>
<organism evidence="1 2">
    <name type="scientific">Tigriopus californicus</name>
    <name type="common">Marine copepod</name>
    <dbReference type="NCBI Taxonomy" id="6832"/>
    <lineage>
        <taxon>Eukaryota</taxon>
        <taxon>Metazoa</taxon>
        <taxon>Ecdysozoa</taxon>
        <taxon>Arthropoda</taxon>
        <taxon>Crustacea</taxon>
        <taxon>Multicrustacea</taxon>
        <taxon>Hexanauplia</taxon>
        <taxon>Copepoda</taxon>
        <taxon>Harpacticoida</taxon>
        <taxon>Harpacticidae</taxon>
        <taxon>Tigriopus</taxon>
    </lineage>
</organism>
<dbReference type="Gene3D" id="3.10.100.10">
    <property type="entry name" value="Mannose-Binding Protein A, subunit A"/>
    <property type="match status" value="1"/>
</dbReference>
<proteinExistence type="predicted"/>
<feature type="non-terminal residue" evidence="1">
    <location>
        <position position="1"/>
    </location>
</feature>
<dbReference type="SUPFAM" id="SSF56436">
    <property type="entry name" value="C-type lectin-like"/>
    <property type="match status" value="1"/>
</dbReference>
<accession>A0A553NNY0</accession>
<evidence type="ECO:0000313" key="2">
    <source>
        <dbReference type="Proteomes" id="UP000318571"/>
    </source>
</evidence>
<dbReference type="Proteomes" id="UP000318571">
    <property type="component" value="Chromosome 4"/>
</dbReference>
<comment type="caution">
    <text evidence="1">The sequence shown here is derived from an EMBL/GenBank/DDBJ whole genome shotgun (WGS) entry which is preliminary data.</text>
</comment>
<sequence length="194" mass="21579">SKYYERLIGGICEAGFLELTDPVECCITCIPCPVSDRPCTNAKNSQEYCSRVPHARRSTDHVGFLVANTSGSPSNLWEAQNHCISNYSGHLPYLKTEQDVYTLTSLFSSSMKLWLGATGPLAHACNRLCDPSEGYTWWDGTVFPSNLMLKFSLLARSTSLSFQTNVAQPYNGILAKNDNQMDETVCEISCSYYE</sequence>
<evidence type="ECO:0008006" key="3">
    <source>
        <dbReference type="Google" id="ProtNLM"/>
    </source>
</evidence>
<keyword evidence="2" id="KW-1185">Reference proteome</keyword>
<dbReference type="InterPro" id="IPR016186">
    <property type="entry name" value="C-type_lectin-like/link_sf"/>
</dbReference>
<evidence type="ECO:0000313" key="1">
    <source>
        <dbReference type="EMBL" id="TRY67142.1"/>
    </source>
</evidence>
<gene>
    <name evidence="1" type="ORF">TCAL_15793</name>
</gene>
<dbReference type="InterPro" id="IPR016187">
    <property type="entry name" value="CTDL_fold"/>
</dbReference>
<reference evidence="1 2" key="1">
    <citation type="journal article" date="2018" name="Nat. Ecol. Evol.">
        <title>Genomic signatures of mitonuclear coevolution across populations of Tigriopus californicus.</title>
        <authorList>
            <person name="Barreto F.S."/>
            <person name="Watson E.T."/>
            <person name="Lima T.G."/>
            <person name="Willett C.S."/>
            <person name="Edmands S."/>
            <person name="Li W."/>
            <person name="Burton R.S."/>
        </authorList>
    </citation>
    <scope>NUCLEOTIDE SEQUENCE [LARGE SCALE GENOMIC DNA]</scope>
    <source>
        <strain evidence="1 2">San Diego</strain>
    </source>
</reference>
<name>A0A553NNY0_TIGCA</name>
<feature type="non-terminal residue" evidence="1">
    <location>
        <position position="194"/>
    </location>
</feature>
<protein>
    <recommendedName>
        <fullName evidence="3">C-type lectin domain-containing protein</fullName>
    </recommendedName>
</protein>